<dbReference type="Proteomes" id="UP000773469">
    <property type="component" value="Unassembled WGS sequence"/>
</dbReference>
<dbReference type="RefSeq" id="WP_220756943.1">
    <property type="nucleotide sequence ID" value="NZ_BPEU01000013.1"/>
</dbReference>
<name>A0ABQ4P0P4_SHECO</name>
<gene>
    <name evidence="1" type="ORF">TUM3794_20650</name>
</gene>
<proteinExistence type="predicted"/>
<keyword evidence="2" id="KW-1185">Reference proteome</keyword>
<dbReference type="EMBL" id="BPEU01000013">
    <property type="protein sequence ID" value="GIU41070.1"/>
    <property type="molecule type" value="Genomic_DNA"/>
</dbReference>
<protein>
    <submittedName>
        <fullName evidence="1">Uncharacterized protein</fullName>
    </submittedName>
</protein>
<evidence type="ECO:0000313" key="2">
    <source>
        <dbReference type="Proteomes" id="UP000773469"/>
    </source>
</evidence>
<organism evidence="1 2">
    <name type="scientific">Shewanella colwelliana</name>
    <name type="common">Alteromonas colwelliana</name>
    <dbReference type="NCBI Taxonomy" id="23"/>
    <lineage>
        <taxon>Bacteria</taxon>
        <taxon>Pseudomonadati</taxon>
        <taxon>Pseudomonadota</taxon>
        <taxon>Gammaproteobacteria</taxon>
        <taxon>Alteromonadales</taxon>
        <taxon>Shewanellaceae</taxon>
        <taxon>Shewanella</taxon>
    </lineage>
</organism>
<accession>A0ABQ4P0P4</accession>
<reference evidence="1 2" key="1">
    <citation type="submission" date="2021-05" db="EMBL/GenBank/DDBJ databases">
        <title>Molecular characterization for Shewanella algae harboring chromosomal blaOXA-55-like strains isolated from clinical and environment sample.</title>
        <authorList>
            <person name="Ohama Y."/>
            <person name="Aoki K."/>
            <person name="Harada S."/>
            <person name="Moriya K."/>
            <person name="Ishii Y."/>
            <person name="Tateda K."/>
        </authorList>
    </citation>
    <scope>NUCLEOTIDE SEQUENCE [LARGE SCALE GENOMIC DNA]</scope>
    <source>
        <strain evidence="1 2">MBTL60-118</strain>
    </source>
</reference>
<comment type="caution">
    <text evidence="1">The sequence shown here is derived from an EMBL/GenBank/DDBJ whole genome shotgun (WGS) entry which is preliminary data.</text>
</comment>
<evidence type="ECO:0000313" key="1">
    <source>
        <dbReference type="EMBL" id="GIU41070.1"/>
    </source>
</evidence>
<sequence>MNIKQLVARHSGVQQIYDRLDAYIGGSDLLISNGVALIDSIIVKATLAWEIEQENGVESQFAAFSNAILKDLYKITHYKVSYRVSECERIYWDCVNQTFMDYREQIKLESKSMRKCKQGDCFSSTATCDCLQVEYTDKQSEISEICISMLLARHVFDRRQLNMLGLPLPNMDTVYRLGQPA</sequence>